<feature type="transmembrane region" description="Helical" evidence="1">
    <location>
        <begin position="12"/>
        <end position="33"/>
    </location>
</feature>
<keyword evidence="1" id="KW-0472">Membrane</keyword>
<keyword evidence="1" id="KW-1133">Transmembrane helix</keyword>
<sequence>MQPLRRWGAPLAVNLILGVVAVVPLWLSMMFVADYPLAELGLTSREPTDNDGVLPWVMLLVPVWAVFLALWIPLNLLVRPASCTRRRHYWAASAGLVPVPMVLVVVLSVLFDG</sequence>
<keyword evidence="3" id="KW-1185">Reference proteome</keyword>
<feature type="transmembrane region" description="Helical" evidence="1">
    <location>
        <begin position="53"/>
        <end position="77"/>
    </location>
</feature>
<feature type="transmembrane region" description="Helical" evidence="1">
    <location>
        <begin position="89"/>
        <end position="111"/>
    </location>
</feature>
<name>A0ABW0Y511_9ACTN</name>
<evidence type="ECO:0000313" key="3">
    <source>
        <dbReference type="Proteomes" id="UP001596183"/>
    </source>
</evidence>
<dbReference type="RefSeq" id="WP_381221179.1">
    <property type="nucleotide sequence ID" value="NZ_JBHSPC010000167.1"/>
</dbReference>
<protein>
    <recommendedName>
        <fullName evidence="4">Integral membrane protein</fullName>
    </recommendedName>
</protein>
<comment type="caution">
    <text evidence="2">The sequence shown here is derived from an EMBL/GenBank/DDBJ whole genome shotgun (WGS) entry which is preliminary data.</text>
</comment>
<dbReference type="EMBL" id="JBHSPC010000167">
    <property type="protein sequence ID" value="MFC5675670.1"/>
    <property type="molecule type" value="Genomic_DNA"/>
</dbReference>
<evidence type="ECO:0008006" key="4">
    <source>
        <dbReference type="Google" id="ProtNLM"/>
    </source>
</evidence>
<organism evidence="2 3">
    <name type="scientific">Streptomyces incanus</name>
    <dbReference type="NCBI Taxonomy" id="887453"/>
    <lineage>
        <taxon>Bacteria</taxon>
        <taxon>Bacillati</taxon>
        <taxon>Actinomycetota</taxon>
        <taxon>Actinomycetes</taxon>
        <taxon>Kitasatosporales</taxon>
        <taxon>Streptomycetaceae</taxon>
        <taxon>Streptomyces</taxon>
    </lineage>
</organism>
<keyword evidence="1" id="KW-0812">Transmembrane</keyword>
<proteinExistence type="predicted"/>
<dbReference type="Proteomes" id="UP001596183">
    <property type="component" value="Unassembled WGS sequence"/>
</dbReference>
<reference evidence="3" key="1">
    <citation type="journal article" date="2019" name="Int. J. Syst. Evol. Microbiol.">
        <title>The Global Catalogue of Microorganisms (GCM) 10K type strain sequencing project: providing services to taxonomists for standard genome sequencing and annotation.</title>
        <authorList>
            <consortium name="The Broad Institute Genomics Platform"/>
            <consortium name="The Broad Institute Genome Sequencing Center for Infectious Disease"/>
            <person name="Wu L."/>
            <person name="Ma J."/>
        </authorList>
    </citation>
    <scope>NUCLEOTIDE SEQUENCE [LARGE SCALE GENOMIC DNA]</scope>
    <source>
        <strain evidence="3">JCM 13852</strain>
    </source>
</reference>
<accession>A0ABW0Y511</accession>
<evidence type="ECO:0000256" key="1">
    <source>
        <dbReference type="SAM" id="Phobius"/>
    </source>
</evidence>
<evidence type="ECO:0000313" key="2">
    <source>
        <dbReference type="EMBL" id="MFC5675670.1"/>
    </source>
</evidence>
<gene>
    <name evidence="2" type="ORF">ACFP2V_38160</name>
</gene>